<dbReference type="GO" id="GO:0005634">
    <property type="term" value="C:nucleus"/>
    <property type="evidence" value="ECO:0007669"/>
    <property type="project" value="TreeGrafter"/>
</dbReference>
<evidence type="ECO:0000313" key="11">
    <source>
        <dbReference type="Proteomes" id="UP001141806"/>
    </source>
</evidence>
<dbReference type="Proteomes" id="UP001141806">
    <property type="component" value="Unassembled WGS sequence"/>
</dbReference>
<keyword evidence="6" id="KW-1133">Transmembrane helix</keyword>
<accession>A0A9Q0QV69</accession>
<keyword evidence="11" id="KW-1185">Reference proteome</keyword>
<gene>
    <name evidence="10" type="ORF">NE237_006312</name>
</gene>
<evidence type="ECO:0000256" key="3">
    <source>
        <dbReference type="ARBA" id="ARBA00022448"/>
    </source>
</evidence>
<comment type="subcellular location">
    <subcellularLocation>
        <location evidence="1">Mitochondrion inner membrane</location>
        <topology evidence="1">Multi-pass membrane protein</topology>
    </subcellularLocation>
</comment>
<keyword evidence="7" id="KW-0496">Mitochondrion</keyword>
<dbReference type="PANTHER" id="PTHR37695">
    <property type="entry name" value="RECOMBINATION INITIATION DEFECTS 3-RELATED"/>
    <property type="match status" value="1"/>
</dbReference>
<keyword evidence="4" id="KW-0812">Transmembrane</keyword>
<evidence type="ECO:0000256" key="7">
    <source>
        <dbReference type="ARBA" id="ARBA00023128"/>
    </source>
</evidence>
<evidence type="ECO:0000256" key="1">
    <source>
        <dbReference type="ARBA" id="ARBA00004448"/>
    </source>
</evidence>
<dbReference type="GO" id="GO:0009556">
    <property type="term" value="P:microsporogenesis"/>
    <property type="evidence" value="ECO:0007669"/>
    <property type="project" value="TreeGrafter"/>
</dbReference>
<proteinExistence type="inferred from homology"/>
<keyword evidence="5" id="KW-0999">Mitochondrion inner membrane</keyword>
<evidence type="ECO:0000256" key="8">
    <source>
        <dbReference type="ARBA" id="ARBA00023136"/>
    </source>
</evidence>
<dbReference type="GO" id="GO:0006850">
    <property type="term" value="P:pyruvate import into mitochondria"/>
    <property type="evidence" value="ECO:0007669"/>
    <property type="project" value="InterPro"/>
</dbReference>
<name>A0A9Q0QV69_9MAGN</name>
<protein>
    <recommendedName>
        <fullName evidence="12">Mitochondrial pyruvate carrier</fullName>
    </recommendedName>
</protein>
<dbReference type="PANTHER" id="PTHR37695:SF1">
    <property type="entry name" value="RECOMBINATION INITIATION DEFECTS 3-RELATED"/>
    <property type="match status" value="1"/>
</dbReference>
<comment type="caution">
    <text evidence="10">The sequence shown here is derived from an EMBL/GenBank/DDBJ whole genome shotgun (WGS) entry which is preliminary data.</text>
</comment>
<evidence type="ECO:0000256" key="9">
    <source>
        <dbReference type="SAM" id="MobiDB-lite"/>
    </source>
</evidence>
<dbReference type="EMBL" id="JAMYWD010000004">
    <property type="protein sequence ID" value="KAJ4973138.1"/>
    <property type="molecule type" value="Genomic_DNA"/>
</dbReference>
<dbReference type="Pfam" id="PF03650">
    <property type="entry name" value="MPC"/>
    <property type="match status" value="1"/>
</dbReference>
<keyword evidence="3" id="KW-0813">Transport</keyword>
<feature type="region of interest" description="Disordered" evidence="9">
    <location>
        <begin position="280"/>
        <end position="299"/>
    </location>
</feature>
<evidence type="ECO:0000313" key="10">
    <source>
        <dbReference type="EMBL" id="KAJ4973138.1"/>
    </source>
</evidence>
<comment type="similarity">
    <text evidence="2">Belongs to the mitochondrial pyruvate carrier (MPC) (TC 2.A.105) family.</text>
</comment>
<evidence type="ECO:0000256" key="6">
    <source>
        <dbReference type="ARBA" id="ARBA00022989"/>
    </source>
</evidence>
<organism evidence="10 11">
    <name type="scientific">Protea cynaroides</name>
    <dbReference type="NCBI Taxonomy" id="273540"/>
    <lineage>
        <taxon>Eukaryota</taxon>
        <taxon>Viridiplantae</taxon>
        <taxon>Streptophyta</taxon>
        <taxon>Embryophyta</taxon>
        <taxon>Tracheophyta</taxon>
        <taxon>Spermatophyta</taxon>
        <taxon>Magnoliopsida</taxon>
        <taxon>Proteales</taxon>
        <taxon>Proteaceae</taxon>
        <taxon>Protea</taxon>
    </lineage>
</organism>
<evidence type="ECO:0000256" key="5">
    <source>
        <dbReference type="ARBA" id="ARBA00022792"/>
    </source>
</evidence>
<evidence type="ECO:0008006" key="12">
    <source>
        <dbReference type="Google" id="ProtNLM"/>
    </source>
</evidence>
<dbReference type="InterPro" id="IPR034546">
    <property type="entry name" value="PAIR1"/>
</dbReference>
<dbReference type="AlphaFoldDB" id="A0A9Q0QV69"/>
<dbReference type="GO" id="GO:0005743">
    <property type="term" value="C:mitochondrial inner membrane"/>
    <property type="evidence" value="ECO:0007669"/>
    <property type="project" value="UniProtKB-SubCell"/>
</dbReference>
<reference evidence="10" key="1">
    <citation type="journal article" date="2023" name="Plant J.">
        <title>The genome of the king protea, Protea cynaroides.</title>
        <authorList>
            <person name="Chang J."/>
            <person name="Duong T.A."/>
            <person name="Schoeman C."/>
            <person name="Ma X."/>
            <person name="Roodt D."/>
            <person name="Barker N."/>
            <person name="Li Z."/>
            <person name="Van de Peer Y."/>
            <person name="Mizrachi E."/>
        </authorList>
    </citation>
    <scope>NUCLEOTIDE SEQUENCE</scope>
    <source>
        <tissue evidence="10">Young leaves</tissue>
    </source>
</reference>
<dbReference type="InterPro" id="IPR005336">
    <property type="entry name" value="MPC"/>
</dbReference>
<sequence>MKLKINKACDLSSISVFPPHSRRANANPIPLATDSVFGKTQASQLRSQQSQQSFSQVSSQLGMSSQLSQNSLDEIVTNELRIGSQEKKSSMKRVSSLPPIAYTRDESQMAVSMSSNNPIRKWSSLSVPDHRCQVTEDLDHRIGMMETSLSRFGRVLDSVQGDIMQVNKAIKEVSLETEGIRQKLTAHENTLQIMLKGEEDIKASLDGTLKLIADELKKDLCQHKLQETVSVLAALPNQIEARLLKLQNELREAFHKEIEVFMAMASSIKPPNQSCLIPTSQPPPKRRGHRAVQSQKKQPVIDPVMPAKVRMQESLTPKIEAGRWKSVKPQKATAREKNTGQKQEKYHLMEQEKQWRIVIESDEESDGFSFLIEEKKSVKKSRFVGERRLASPVGPGFFLSSSCLFEILTRRRYFRNNWSLMSAFRAFWNSPVGPKTTHFWGPVANWGFVVAGLVDTQKPPEAISENMTAAMCVYSALFMRFAWMVQPRNYLLLACHASNETVQLYQLSRWAKAQGYVDKKKEEAKQQ</sequence>
<dbReference type="OrthoDB" id="1920658at2759"/>
<dbReference type="GO" id="GO:0042138">
    <property type="term" value="P:meiotic DNA double-strand break formation"/>
    <property type="evidence" value="ECO:0007669"/>
    <property type="project" value="TreeGrafter"/>
</dbReference>
<evidence type="ECO:0000256" key="2">
    <source>
        <dbReference type="ARBA" id="ARBA00006416"/>
    </source>
</evidence>
<dbReference type="GO" id="GO:0070192">
    <property type="term" value="P:chromosome organization involved in meiotic cell cycle"/>
    <property type="evidence" value="ECO:0007669"/>
    <property type="project" value="InterPro"/>
</dbReference>
<keyword evidence="8" id="KW-0472">Membrane</keyword>
<dbReference type="GO" id="GO:0009553">
    <property type="term" value="P:embryo sac development"/>
    <property type="evidence" value="ECO:0007669"/>
    <property type="project" value="TreeGrafter"/>
</dbReference>
<evidence type="ECO:0000256" key="4">
    <source>
        <dbReference type="ARBA" id="ARBA00022692"/>
    </source>
</evidence>